<keyword evidence="3" id="KW-1185">Reference proteome</keyword>
<evidence type="ECO:0000313" key="3">
    <source>
        <dbReference type="Proteomes" id="UP001233673"/>
    </source>
</evidence>
<accession>A0ABT9I9E5</accession>
<dbReference type="RefSeq" id="WP_305998561.1">
    <property type="nucleotide sequence ID" value="NZ_JASNFN010000002.1"/>
</dbReference>
<reference evidence="3" key="1">
    <citation type="submission" date="2023-05" db="EMBL/GenBank/DDBJ databases">
        <title>Draft genome of Pseudofrankia sp. BMG5.37.</title>
        <authorList>
            <person name="Gtari M."/>
            <person name="Ghodhbane F."/>
            <person name="Sbissi I."/>
        </authorList>
    </citation>
    <scope>NUCLEOTIDE SEQUENCE [LARGE SCALE GENOMIC DNA]</scope>
    <source>
        <strain evidence="3">BMG 814</strain>
    </source>
</reference>
<name>A0ABT9I9E5_9ACTN</name>
<proteinExistence type="predicted"/>
<evidence type="ECO:0000313" key="2">
    <source>
        <dbReference type="EMBL" id="MDP5181857.1"/>
    </source>
</evidence>
<dbReference type="EMBL" id="JASNFN010000002">
    <property type="protein sequence ID" value="MDP5181857.1"/>
    <property type="molecule type" value="Genomic_DNA"/>
</dbReference>
<organism evidence="2 3">
    <name type="scientific">Blastococcus carthaginiensis</name>
    <dbReference type="NCBI Taxonomy" id="3050034"/>
    <lineage>
        <taxon>Bacteria</taxon>
        <taxon>Bacillati</taxon>
        <taxon>Actinomycetota</taxon>
        <taxon>Actinomycetes</taxon>
        <taxon>Geodermatophilales</taxon>
        <taxon>Geodermatophilaceae</taxon>
        <taxon>Blastococcus</taxon>
    </lineage>
</organism>
<feature type="region of interest" description="Disordered" evidence="1">
    <location>
        <begin position="79"/>
        <end position="115"/>
    </location>
</feature>
<protein>
    <submittedName>
        <fullName evidence="2">Uncharacterized protein</fullName>
    </submittedName>
</protein>
<gene>
    <name evidence="2" type="ORF">QOZ88_04350</name>
</gene>
<comment type="caution">
    <text evidence="2">The sequence shown here is derived from an EMBL/GenBank/DDBJ whole genome shotgun (WGS) entry which is preliminary data.</text>
</comment>
<sequence length="115" mass="12621">MPENVGFTVEPQSLQAIADRILRTFVTRDYDVAQAALSASEEDPFQRLYTSLHSASAANALGYADPELIIELQVTAGEGRPEVVSRTRSTSRRRRPSCPSPPRCPSCRGRRTTTG</sequence>
<evidence type="ECO:0000256" key="1">
    <source>
        <dbReference type="SAM" id="MobiDB-lite"/>
    </source>
</evidence>
<dbReference type="Proteomes" id="UP001233673">
    <property type="component" value="Unassembled WGS sequence"/>
</dbReference>